<dbReference type="SUPFAM" id="SSF56281">
    <property type="entry name" value="Metallo-hydrolase/oxidoreductase"/>
    <property type="match status" value="1"/>
</dbReference>
<accession>A0AA95N9Y8</accession>
<dbReference type="GO" id="GO:0016787">
    <property type="term" value="F:hydrolase activity"/>
    <property type="evidence" value="ECO:0007669"/>
    <property type="project" value="UniProtKB-KW"/>
</dbReference>
<dbReference type="Proteomes" id="UP001177769">
    <property type="component" value="Chromosome"/>
</dbReference>
<name>A0AA95N9Y8_9BURK</name>
<organism evidence="2 3">
    <name type="scientific">Paucibacter sediminis</name>
    <dbReference type="NCBI Taxonomy" id="3019553"/>
    <lineage>
        <taxon>Bacteria</taxon>
        <taxon>Pseudomonadati</taxon>
        <taxon>Pseudomonadota</taxon>
        <taxon>Betaproteobacteria</taxon>
        <taxon>Burkholderiales</taxon>
        <taxon>Sphaerotilaceae</taxon>
        <taxon>Roseateles</taxon>
    </lineage>
</organism>
<sequence length="267" mass="29108">MLITQLRNATLVLEFQAEGQDFVILVDPMLAPRGALPSLKYLGGQRRRNPLVALPDAAEALLARVTHCLITHCQRGHFDHLDRAGKRWLRERQIPVICMPRDADYLRQRGLQVWPLLGAERQPFFGGGHITPVPCVHGHGLVGRLMEHGHGYLLELPGEPSVYLAGDTVLCAPLRHCLQALRPDLAVLPAGGARFDMGGEVILSPADVASAAALLPRGTIIANHLEALDHCPGSRAGMRALASAQGWLPRLWVPEDGEARHFAARPV</sequence>
<dbReference type="PANTHER" id="PTHR43546">
    <property type="entry name" value="UPF0173 METAL-DEPENDENT HYDROLASE MJ1163-RELATED"/>
    <property type="match status" value="1"/>
</dbReference>
<dbReference type="Gene3D" id="3.60.15.10">
    <property type="entry name" value="Ribonuclease Z/Hydroxyacylglutathione hydrolase-like"/>
    <property type="match status" value="1"/>
</dbReference>
<dbReference type="EMBL" id="CP116346">
    <property type="protein sequence ID" value="WIT10150.1"/>
    <property type="molecule type" value="Genomic_DNA"/>
</dbReference>
<proteinExistence type="predicted"/>
<dbReference type="InterPro" id="IPR036866">
    <property type="entry name" value="RibonucZ/Hydroxyglut_hydro"/>
</dbReference>
<protein>
    <submittedName>
        <fullName evidence="2">MBL fold metallo-hydrolase</fullName>
    </submittedName>
</protein>
<dbReference type="PANTHER" id="PTHR43546:SF9">
    <property type="entry name" value="L-ASCORBATE-6-PHOSPHATE LACTONASE ULAG-RELATED"/>
    <property type="match status" value="1"/>
</dbReference>
<evidence type="ECO:0000313" key="3">
    <source>
        <dbReference type="Proteomes" id="UP001177769"/>
    </source>
</evidence>
<reference evidence="2" key="1">
    <citation type="submission" date="2023-01" db="EMBL/GenBank/DDBJ databases">
        <title>Whole genome sequence of Paucibacter sp. S2-9 isolated from pond sediment.</title>
        <authorList>
            <person name="Jung J.Y."/>
        </authorList>
    </citation>
    <scope>NUCLEOTIDE SEQUENCE</scope>
    <source>
        <strain evidence="2">S2-9</strain>
    </source>
</reference>
<keyword evidence="3" id="KW-1185">Reference proteome</keyword>
<dbReference type="KEGG" id="pais:PFX98_14530"/>
<dbReference type="RefSeq" id="WP_285231219.1">
    <property type="nucleotide sequence ID" value="NZ_CP116346.1"/>
</dbReference>
<dbReference type="InterPro" id="IPR050114">
    <property type="entry name" value="UPF0173_UPF0282_UlaG_hydrolase"/>
</dbReference>
<dbReference type="AlphaFoldDB" id="A0AA95N9Y8"/>
<evidence type="ECO:0000256" key="1">
    <source>
        <dbReference type="ARBA" id="ARBA00022801"/>
    </source>
</evidence>
<evidence type="ECO:0000313" key="2">
    <source>
        <dbReference type="EMBL" id="WIT10150.1"/>
    </source>
</evidence>
<keyword evidence="1" id="KW-0378">Hydrolase</keyword>
<gene>
    <name evidence="2" type="ORF">PFX98_14530</name>
</gene>